<organism evidence="10">
    <name type="scientific">marine metagenome</name>
    <dbReference type="NCBI Taxonomy" id="408172"/>
    <lineage>
        <taxon>unclassified sequences</taxon>
        <taxon>metagenomes</taxon>
        <taxon>ecological metagenomes</taxon>
    </lineage>
</organism>
<evidence type="ECO:0000259" key="9">
    <source>
        <dbReference type="Pfam" id="PF00266"/>
    </source>
</evidence>
<dbReference type="InterPro" id="IPR015422">
    <property type="entry name" value="PyrdxlP-dep_Trfase_small"/>
</dbReference>
<feature type="domain" description="Aminotransferase class V" evidence="9">
    <location>
        <begin position="9"/>
        <end position="377"/>
    </location>
</feature>
<dbReference type="PROSITE" id="PS00595">
    <property type="entry name" value="AA_TRANSFER_CLASS_5"/>
    <property type="match status" value="1"/>
</dbReference>
<keyword evidence="6" id="KW-0663">Pyridoxal phosphate</keyword>
<evidence type="ECO:0000256" key="4">
    <source>
        <dbReference type="ARBA" id="ARBA00022679"/>
    </source>
</evidence>
<dbReference type="NCBIfam" id="NF002806">
    <property type="entry name" value="PRK02948.1"/>
    <property type="match status" value="1"/>
</dbReference>
<keyword evidence="8" id="KW-0411">Iron-sulfur</keyword>
<evidence type="ECO:0000256" key="6">
    <source>
        <dbReference type="ARBA" id="ARBA00022898"/>
    </source>
</evidence>
<comment type="cofactor">
    <cofactor evidence="1">
        <name>pyridoxal 5'-phosphate</name>
        <dbReference type="ChEBI" id="CHEBI:597326"/>
    </cofactor>
</comment>
<protein>
    <recommendedName>
        <fullName evidence="3">cysteine desulfurase</fullName>
        <ecNumber evidence="3">2.8.1.7</ecNumber>
    </recommendedName>
</protein>
<evidence type="ECO:0000256" key="5">
    <source>
        <dbReference type="ARBA" id="ARBA00022723"/>
    </source>
</evidence>
<sequence length="398" mass="43118">MIDKSQRLIYMDHGATTPMRPEVLESMLPFLKGSYGNPSSIYMLAQEARNAVDDSRRSIAEIIGARSSEIVFTSGGTESDNAAIKGGVMAMRHLGNHIITTSIEHHAVLHTCHQMEQFGFDVTYLPVDQYGRVRPSDVIDAITDKTVLVSVMTANNEIGTIQPVSQIAVAVKKLAESMGRTILVHTDAVQAVGHIDINVNDLGVDMLSISAHKFHGPRGIGALYIRRGIPFEPLLAGGGQERQRRSGTENVPGIVGMARALVLSNSEKDMELTRLTKLRDKVIRNLIKKIENVKLNGHPKERLPNNVSLSFPGVEGEPILLGLDFAGICASSGSACSSASLEPSHVLLALGRSAEEAQSTLRITLGRDNNNEDIDYLVNVLPKLISKLRSMPSLAGSY</sequence>
<evidence type="ECO:0000256" key="2">
    <source>
        <dbReference type="ARBA" id="ARBA00006490"/>
    </source>
</evidence>
<dbReference type="Gene3D" id="1.10.260.50">
    <property type="match status" value="1"/>
</dbReference>
<dbReference type="InterPro" id="IPR015421">
    <property type="entry name" value="PyrdxlP-dep_Trfase_major"/>
</dbReference>
<dbReference type="Gene3D" id="3.90.1150.10">
    <property type="entry name" value="Aspartate Aminotransferase, domain 1"/>
    <property type="match status" value="1"/>
</dbReference>
<comment type="similarity">
    <text evidence="2">Belongs to the class-V pyridoxal-phosphate-dependent aminotransferase family. NifS/IscS subfamily.</text>
</comment>
<keyword evidence="7" id="KW-0408">Iron</keyword>
<evidence type="ECO:0000313" key="10">
    <source>
        <dbReference type="EMBL" id="SVA24356.1"/>
    </source>
</evidence>
<evidence type="ECO:0000256" key="1">
    <source>
        <dbReference type="ARBA" id="ARBA00001933"/>
    </source>
</evidence>
<dbReference type="GO" id="GO:0046872">
    <property type="term" value="F:metal ion binding"/>
    <property type="evidence" value="ECO:0007669"/>
    <property type="project" value="UniProtKB-KW"/>
</dbReference>
<dbReference type="Pfam" id="PF00266">
    <property type="entry name" value="Aminotran_5"/>
    <property type="match status" value="1"/>
</dbReference>
<dbReference type="GO" id="GO:0031071">
    <property type="term" value="F:cysteine desulfurase activity"/>
    <property type="evidence" value="ECO:0007669"/>
    <property type="project" value="UniProtKB-EC"/>
</dbReference>
<reference evidence="10" key="1">
    <citation type="submission" date="2018-05" db="EMBL/GenBank/DDBJ databases">
        <authorList>
            <person name="Lanie J.A."/>
            <person name="Ng W.-L."/>
            <person name="Kazmierczak K.M."/>
            <person name="Andrzejewski T.M."/>
            <person name="Davidsen T.M."/>
            <person name="Wayne K.J."/>
            <person name="Tettelin H."/>
            <person name="Glass J.I."/>
            <person name="Rusch D."/>
            <person name="Podicherti R."/>
            <person name="Tsui H.-C.T."/>
            <person name="Winkler M.E."/>
        </authorList>
    </citation>
    <scope>NUCLEOTIDE SEQUENCE</scope>
</reference>
<dbReference type="AlphaFoldDB" id="A0A381U816"/>
<proteinExistence type="inferred from homology"/>
<evidence type="ECO:0000256" key="8">
    <source>
        <dbReference type="ARBA" id="ARBA00023014"/>
    </source>
</evidence>
<name>A0A381U816_9ZZZZ</name>
<dbReference type="GO" id="GO:0051536">
    <property type="term" value="F:iron-sulfur cluster binding"/>
    <property type="evidence" value="ECO:0007669"/>
    <property type="project" value="UniProtKB-KW"/>
</dbReference>
<gene>
    <name evidence="10" type="ORF">METZ01_LOCUS77210</name>
</gene>
<evidence type="ECO:0000256" key="7">
    <source>
        <dbReference type="ARBA" id="ARBA00023004"/>
    </source>
</evidence>
<dbReference type="FunFam" id="3.40.640.10:FF:000084">
    <property type="entry name" value="IscS-like cysteine desulfurase"/>
    <property type="match status" value="1"/>
</dbReference>
<dbReference type="InterPro" id="IPR000192">
    <property type="entry name" value="Aminotrans_V_dom"/>
</dbReference>
<dbReference type="SUPFAM" id="SSF53383">
    <property type="entry name" value="PLP-dependent transferases"/>
    <property type="match status" value="1"/>
</dbReference>
<dbReference type="InterPro" id="IPR016454">
    <property type="entry name" value="Cysteine_dSase"/>
</dbReference>
<dbReference type="Gene3D" id="3.40.640.10">
    <property type="entry name" value="Type I PLP-dependent aspartate aminotransferase-like (Major domain)"/>
    <property type="match status" value="1"/>
</dbReference>
<dbReference type="EC" id="2.8.1.7" evidence="3"/>
<evidence type="ECO:0000256" key="3">
    <source>
        <dbReference type="ARBA" id="ARBA00012239"/>
    </source>
</evidence>
<keyword evidence="4" id="KW-0808">Transferase</keyword>
<keyword evidence="5" id="KW-0479">Metal-binding</keyword>
<dbReference type="PANTHER" id="PTHR11601">
    <property type="entry name" value="CYSTEINE DESULFURYLASE FAMILY MEMBER"/>
    <property type="match status" value="1"/>
</dbReference>
<accession>A0A381U816</accession>
<dbReference type="PANTHER" id="PTHR11601:SF34">
    <property type="entry name" value="CYSTEINE DESULFURASE"/>
    <property type="match status" value="1"/>
</dbReference>
<dbReference type="PIRSF" id="PIRSF005572">
    <property type="entry name" value="NifS"/>
    <property type="match status" value="1"/>
</dbReference>
<dbReference type="InterPro" id="IPR020578">
    <property type="entry name" value="Aminotrans_V_PyrdxlP_BS"/>
</dbReference>
<dbReference type="EMBL" id="UINC01005916">
    <property type="protein sequence ID" value="SVA24356.1"/>
    <property type="molecule type" value="Genomic_DNA"/>
</dbReference>
<dbReference type="InterPro" id="IPR015424">
    <property type="entry name" value="PyrdxlP-dep_Trfase"/>
</dbReference>